<evidence type="ECO:0000313" key="2">
    <source>
        <dbReference type="EMBL" id="CAJ1977318.1"/>
    </source>
</evidence>
<accession>A0AA86W2N8</accession>
<dbReference type="AlphaFoldDB" id="A0AA86W2N8"/>
<gene>
    <name evidence="2" type="ORF">AYBTSS11_LOCUS29471</name>
</gene>
<evidence type="ECO:0000313" key="3">
    <source>
        <dbReference type="Proteomes" id="UP001189624"/>
    </source>
</evidence>
<organism evidence="2 3">
    <name type="scientific">Sphenostylis stenocarpa</name>
    <dbReference type="NCBI Taxonomy" id="92480"/>
    <lineage>
        <taxon>Eukaryota</taxon>
        <taxon>Viridiplantae</taxon>
        <taxon>Streptophyta</taxon>
        <taxon>Embryophyta</taxon>
        <taxon>Tracheophyta</taxon>
        <taxon>Spermatophyta</taxon>
        <taxon>Magnoliopsida</taxon>
        <taxon>eudicotyledons</taxon>
        <taxon>Gunneridae</taxon>
        <taxon>Pentapetalae</taxon>
        <taxon>rosids</taxon>
        <taxon>fabids</taxon>
        <taxon>Fabales</taxon>
        <taxon>Fabaceae</taxon>
        <taxon>Papilionoideae</taxon>
        <taxon>50 kb inversion clade</taxon>
        <taxon>NPAAA clade</taxon>
        <taxon>indigoferoid/millettioid clade</taxon>
        <taxon>Phaseoleae</taxon>
        <taxon>Sphenostylis</taxon>
    </lineage>
</organism>
<dbReference type="Gramene" id="rna-AYBTSS11_LOCUS29471">
    <property type="protein sequence ID" value="CAJ1977318.1"/>
    <property type="gene ID" value="gene-AYBTSS11_LOCUS29471"/>
</dbReference>
<dbReference type="Proteomes" id="UP001189624">
    <property type="component" value="Chromosome 10"/>
</dbReference>
<feature type="region of interest" description="Disordered" evidence="1">
    <location>
        <begin position="1"/>
        <end position="20"/>
    </location>
</feature>
<feature type="compositionally biased region" description="Basic and acidic residues" evidence="1">
    <location>
        <begin position="9"/>
        <end position="20"/>
    </location>
</feature>
<sequence length="74" mass="8293">MNQLVTDKNGGRVKNEKERRKGGLVSYLETSYDGGPMITFNSYEVRDLLRCTDSVCGRLDLNWGAVRVGRKLGV</sequence>
<evidence type="ECO:0000256" key="1">
    <source>
        <dbReference type="SAM" id="MobiDB-lite"/>
    </source>
</evidence>
<reference evidence="2" key="1">
    <citation type="submission" date="2023-10" db="EMBL/GenBank/DDBJ databases">
        <authorList>
            <person name="Domelevo Entfellner J.-B."/>
        </authorList>
    </citation>
    <scope>NUCLEOTIDE SEQUENCE</scope>
</reference>
<name>A0AA86W2N8_9FABA</name>
<dbReference type="EMBL" id="OY731407">
    <property type="protein sequence ID" value="CAJ1977318.1"/>
    <property type="molecule type" value="Genomic_DNA"/>
</dbReference>
<protein>
    <submittedName>
        <fullName evidence="2">Uncharacterized protein</fullName>
    </submittedName>
</protein>
<keyword evidence="3" id="KW-1185">Reference proteome</keyword>
<proteinExistence type="predicted"/>